<evidence type="ECO:0000313" key="3">
    <source>
        <dbReference type="Proteomes" id="UP000284375"/>
    </source>
</evidence>
<feature type="region of interest" description="Disordered" evidence="1">
    <location>
        <begin position="365"/>
        <end position="388"/>
    </location>
</feature>
<comment type="caution">
    <text evidence="2">The sequence shown here is derived from an EMBL/GenBank/DDBJ whole genome shotgun (WGS) entry which is preliminary data.</text>
</comment>
<dbReference type="Pfam" id="PF05721">
    <property type="entry name" value="PhyH"/>
    <property type="match status" value="1"/>
</dbReference>
<dbReference type="InterPro" id="IPR008775">
    <property type="entry name" value="Phytyl_CoA_dOase-like"/>
</dbReference>
<evidence type="ECO:0000313" key="2">
    <source>
        <dbReference type="EMBL" id="ROV91008.1"/>
    </source>
</evidence>
<dbReference type="STRING" id="252740.A0A423VJ41"/>
<dbReference type="AlphaFoldDB" id="A0A423VJ41"/>
<dbReference type="SUPFAM" id="SSF51197">
    <property type="entry name" value="Clavaminate synthase-like"/>
    <property type="match status" value="1"/>
</dbReference>
<proteinExistence type="predicted"/>
<dbReference type="Gene3D" id="2.60.120.620">
    <property type="entry name" value="q2cbj1_9rhob like domain"/>
    <property type="match status" value="1"/>
</dbReference>
<dbReference type="PANTHER" id="PTHR41677:SF1">
    <property type="entry name" value="FE2OG DIOXYGENASE DOMAIN-CONTAINING PROTEIN"/>
    <property type="match status" value="1"/>
</dbReference>
<dbReference type="Proteomes" id="UP000284375">
    <property type="component" value="Unassembled WGS sequence"/>
</dbReference>
<protein>
    <recommendedName>
        <fullName evidence="4">Fe2OG dioxygenase domain-containing protein</fullName>
    </recommendedName>
</protein>
<gene>
    <name evidence="2" type="ORF">VSDG_07705</name>
</gene>
<dbReference type="OrthoDB" id="10256055at2759"/>
<organism evidence="2 3">
    <name type="scientific">Cytospora chrysosperma</name>
    <name type="common">Cytospora canker fungus</name>
    <name type="synonym">Sphaeria chrysosperma</name>
    <dbReference type="NCBI Taxonomy" id="252740"/>
    <lineage>
        <taxon>Eukaryota</taxon>
        <taxon>Fungi</taxon>
        <taxon>Dikarya</taxon>
        <taxon>Ascomycota</taxon>
        <taxon>Pezizomycotina</taxon>
        <taxon>Sordariomycetes</taxon>
        <taxon>Sordariomycetidae</taxon>
        <taxon>Diaporthales</taxon>
        <taxon>Cytosporaceae</taxon>
        <taxon>Cytospora</taxon>
    </lineage>
</organism>
<evidence type="ECO:0008006" key="4">
    <source>
        <dbReference type="Google" id="ProtNLM"/>
    </source>
</evidence>
<sequence>MAAADVMPSGSHFRRKSSLAWTATPVIMEPEILREHKTAFKGPFNPAQHLRYSPPSKIHTMKEIGLENSGVSPIAVSEPFPLFNEEAVMRFREEVLSKDVIDNCQFSSNLSQCQLRGFASKYAPFVYDAWKNPETLRIISSIAGIELIPAIDLEIAHINLSAQSQEQMEGELRDLQANNGEQKLSAVDWHTDSYPFVCVTMLSDCTNMVGGETALRTGTGEIIKVRGPQMGCAVILQGRYIEHQALRALGAMERITMVTSFRPKNPMLRDDTVLTTVRPISDLAELYAQFSEYRLEILEERIRSELKAIRESRAAGRGVSTKKLKQFLAEQQKFLEHMNGEMVDDDKVIMGFVDDSHLLTKPQPEARAAKRHQADAPQAIAPSEKERQAGIYSPRNLQRILGGLHKDGLVVLKGVIDVEHIDALNEAMCADAERWIADPEQEFNHNLKCEISPSPFFYLLFSAFTINRIVEMPPVNKPEHLHEDIYFNPFLLQVANAYLGQVPIWNWLTSNTALANTAGLRQNEHKDSTFDHPQCPYYFIANVPLCDFSAENGATEFWLGSHAATTVEDQQAVAGSADQNPFSKFTREGDRIPWIMAEAKEARRAVRPPVQPVVSRGDVMVRDLRLWHAGMPNDSDRHRIMLGLGYQEFFIGRARGRVEVRANFYSDEEFEKTKADSFFDIRPQYGDDE</sequence>
<accession>A0A423VJ41</accession>
<dbReference type="PANTHER" id="PTHR41677">
    <property type="entry name" value="YALI0B19030P"/>
    <property type="match status" value="1"/>
</dbReference>
<keyword evidence="3" id="KW-1185">Reference proteome</keyword>
<reference evidence="2 3" key="1">
    <citation type="submission" date="2015-09" db="EMBL/GenBank/DDBJ databases">
        <title>Host preference determinants of Valsa canker pathogens revealed by comparative genomics.</title>
        <authorList>
            <person name="Yin Z."/>
            <person name="Huang L."/>
        </authorList>
    </citation>
    <scope>NUCLEOTIDE SEQUENCE [LARGE SCALE GENOMIC DNA]</scope>
    <source>
        <strain evidence="2 3">YSFL</strain>
    </source>
</reference>
<dbReference type="EMBL" id="LJZO01000046">
    <property type="protein sequence ID" value="ROV91008.1"/>
    <property type="molecule type" value="Genomic_DNA"/>
</dbReference>
<evidence type="ECO:0000256" key="1">
    <source>
        <dbReference type="SAM" id="MobiDB-lite"/>
    </source>
</evidence>
<name>A0A423VJ41_CYTCH</name>